<comment type="caution">
    <text evidence="2">The sequence shown here is derived from an EMBL/GenBank/DDBJ whole genome shotgun (WGS) entry which is preliminary data.</text>
</comment>
<feature type="region of interest" description="Disordered" evidence="1">
    <location>
        <begin position="59"/>
        <end position="87"/>
    </location>
</feature>
<evidence type="ECO:0000313" key="3">
    <source>
        <dbReference type="Proteomes" id="UP000634136"/>
    </source>
</evidence>
<accession>A0A834WHJ0</accession>
<sequence length="87" mass="10249">MSTKEGDESADTISKIAREWKNQICVTYHQNVHLSIMSCHVISFEWVIWPKRNQRHFHNKEPLPNLYRPQNGKKWISENDTKSNIAG</sequence>
<evidence type="ECO:0000256" key="1">
    <source>
        <dbReference type="SAM" id="MobiDB-lite"/>
    </source>
</evidence>
<gene>
    <name evidence="2" type="ORF">G2W53_025061</name>
</gene>
<dbReference type="Proteomes" id="UP000634136">
    <property type="component" value="Unassembled WGS sequence"/>
</dbReference>
<proteinExistence type="predicted"/>
<evidence type="ECO:0000313" key="2">
    <source>
        <dbReference type="EMBL" id="KAF7819606.1"/>
    </source>
</evidence>
<dbReference type="EMBL" id="JAAIUW010000008">
    <property type="protein sequence ID" value="KAF7819606.1"/>
    <property type="molecule type" value="Genomic_DNA"/>
</dbReference>
<protein>
    <submittedName>
        <fullName evidence="2">Uncharacterized protein</fullName>
    </submittedName>
</protein>
<keyword evidence="3" id="KW-1185">Reference proteome</keyword>
<dbReference type="AlphaFoldDB" id="A0A834WHJ0"/>
<organism evidence="2 3">
    <name type="scientific">Senna tora</name>
    <dbReference type="NCBI Taxonomy" id="362788"/>
    <lineage>
        <taxon>Eukaryota</taxon>
        <taxon>Viridiplantae</taxon>
        <taxon>Streptophyta</taxon>
        <taxon>Embryophyta</taxon>
        <taxon>Tracheophyta</taxon>
        <taxon>Spermatophyta</taxon>
        <taxon>Magnoliopsida</taxon>
        <taxon>eudicotyledons</taxon>
        <taxon>Gunneridae</taxon>
        <taxon>Pentapetalae</taxon>
        <taxon>rosids</taxon>
        <taxon>fabids</taxon>
        <taxon>Fabales</taxon>
        <taxon>Fabaceae</taxon>
        <taxon>Caesalpinioideae</taxon>
        <taxon>Cassia clade</taxon>
        <taxon>Senna</taxon>
    </lineage>
</organism>
<reference evidence="2" key="1">
    <citation type="submission" date="2020-09" db="EMBL/GenBank/DDBJ databases">
        <title>Genome-Enabled Discovery of Anthraquinone Biosynthesis in Senna tora.</title>
        <authorList>
            <person name="Kang S.-H."/>
            <person name="Pandey R.P."/>
            <person name="Lee C.-M."/>
            <person name="Sim J.-S."/>
            <person name="Jeong J.-T."/>
            <person name="Choi B.-S."/>
            <person name="Jung M."/>
            <person name="Ginzburg D."/>
            <person name="Zhao K."/>
            <person name="Won S.Y."/>
            <person name="Oh T.-J."/>
            <person name="Yu Y."/>
            <person name="Kim N.-H."/>
            <person name="Lee O.R."/>
            <person name="Lee T.-H."/>
            <person name="Bashyal P."/>
            <person name="Kim T.-S."/>
            <person name="Lee W.-H."/>
            <person name="Kawkins C."/>
            <person name="Kim C.-K."/>
            <person name="Kim J.S."/>
            <person name="Ahn B.O."/>
            <person name="Rhee S.Y."/>
            <person name="Sohng J.K."/>
        </authorList>
    </citation>
    <scope>NUCLEOTIDE SEQUENCE</scope>
    <source>
        <tissue evidence="2">Leaf</tissue>
    </source>
</reference>
<name>A0A834WHJ0_9FABA</name>